<dbReference type="Proteomes" id="UP000198802">
    <property type="component" value="Unassembled WGS sequence"/>
</dbReference>
<keyword evidence="5" id="KW-1185">Reference proteome</keyword>
<name>A0A0S4QRV1_9ACTN</name>
<feature type="region of interest" description="Disordered" evidence="1">
    <location>
        <begin position="227"/>
        <end position="284"/>
    </location>
</feature>
<proteinExistence type="predicted"/>
<dbReference type="PANTHER" id="PTHR42705">
    <property type="entry name" value="BIFUNCTIONAL NON-HOMOLOGOUS END JOINING PROTEIN LIGD"/>
    <property type="match status" value="1"/>
</dbReference>
<dbReference type="InterPro" id="IPR014145">
    <property type="entry name" value="LigD_pol_dom"/>
</dbReference>
<dbReference type="AlphaFoldDB" id="A0A0S4QRV1"/>
<feature type="domain" description="DNA ligase D polymerase" evidence="3">
    <location>
        <begin position="327"/>
        <end position="582"/>
    </location>
</feature>
<feature type="region of interest" description="Disordered" evidence="1">
    <location>
        <begin position="1"/>
        <end position="66"/>
    </location>
</feature>
<organism evidence="4 5">
    <name type="scientific">Parafrankia irregularis</name>
    <dbReference type="NCBI Taxonomy" id="795642"/>
    <lineage>
        <taxon>Bacteria</taxon>
        <taxon>Bacillati</taxon>
        <taxon>Actinomycetota</taxon>
        <taxon>Actinomycetes</taxon>
        <taxon>Frankiales</taxon>
        <taxon>Frankiaceae</taxon>
        <taxon>Parafrankia</taxon>
    </lineage>
</organism>
<protein>
    <submittedName>
        <fullName evidence="4">Bifunctional non-homologous end joining protein LigD</fullName>
    </submittedName>
</protein>
<dbReference type="InterPro" id="IPR014144">
    <property type="entry name" value="LigD_PE_domain"/>
</dbReference>
<evidence type="ECO:0000259" key="3">
    <source>
        <dbReference type="Pfam" id="PF21686"/>
    </source>
</evidence>
<dbReference type="PANTHER" id="PTHR42705:SF2">
    <property type="entry name" value="BIFUNCTIONAL NON-HOMOLOGOUS END JOINING PROTEIN LIGD"/>
    <property type="match status" value="1"/>
</dbReference>
<evidence type="ECO:0000313" key="5">
    <source>
        <dbReference type="Proteomes" id="UP000198802"/>
    </source>
</evidence>
<dbReference type="EMBL" id="FAOZ01000013">
    <property type="protein sequence ID" value="CUU57564.1"/>
    <property type="molecule type" value="Genomic_DNA"/>
</dbReference>
<feature type="compositionally biased region" description="Low complexity" evidence="1">
    <location>
        <begin position="1"/>
        <end position="11"/>
    </location>
</feature>
<dbReference type="Gene3D" id="3.90.920.10">
    <property type="entry name" value="DNA primase, PRIM domain"/>
    <property type="match status" value="1"/>
</dbReference>
<evidence type="ECO:0000256" key="1">
    <source>
        <dbReference type="SAM" id="MobiDB-lite"/>
    </source>
</evidence>
<feature type="region of interest" description="Disordered" evidence="1">
    <location>
        <begin position="196"/>
        <end position="215"/>
    </location>
</feature>
<accession>A0A0S4QRV1</accession>
<gene>
    <name evidence="4" type="ORF">Ga0074812_11362</name>
</gene>
<feature type="domain" description="DNA ligase D 3'-phosphoesterase" evidence="2">
    <location>
        <begin position="72"/>
        <end position="179"/>
    </location>
</feature>
<sequence length="596" mass="64660">MGRSSGPNERSGGSRRSGRSDAPEPRERTESAEQAPDRLGRYRRRRDFQATPEPTGDGAGPGPDGAARFVVQRHRARRLHYDLRFEMGGVLASWAVPRGPTLDPAVRRMAVHVEDHPVEYLDFEGVIPAGQYGSGDVIVWDIGSWVPHGTDDPVAAVAAGELHADVFGRKLRGRLVLIRQQEPRWLLLHKRDAQAVPGWNPEQHPRSVLSGRTNDEVRAVPDRVWRSGVSAAQATERTRAPAPGRDADDAADADADADADATDCSGTAGGAGAGAAAPAVRPPGDDELRALDELGANGVWEVFGRPLRLTNLDKVLFPAGAERPAATKRDLVRYAALIAPTVLPYLTGRALNMHRFPSGAQAPGFWHKQVPAHAPDWVTRWHPPGATAGRTTEHLVVDSPATLVWAANFGALEWHAWTAPVTAVEQPSYALIDLDPGTGTAWEDVLVLARLHRTALAHLAVRAGVKVTGRRGLQIWVPIAPGPGFDQTRDWVERLSRAVGAVVPELVSWKWEVRERAGRARLDYTQNARNKTLVAPYSPRAAAGAPVSAPIDWDELDDPKLRPDSFTIRTVLTRLAERGDPFRVVLDGGQPLPPVA</sequence>
<feature type="compositionally biased region" description="Acidic residues" evidence="1">
    <location>
        <begin position="249"/>
        <end position="261"/>
    </location>
</feature>
<dbReference type="Pfam" id="PF21686">
    <property type="entry name" value="LigD_Prim-Pol"/>
    <property type="match status" value="1"/>
</dbReference>
<reference evidence="5" key="1">
    <citation type="submission" date="2015-11" db="EMBL/GenBank/DDBJ databases">
        <authorList>
            <person name="Varghese N."/>
        </authorList>
    </citation>
    <scope>NUCLEOTIDE SEQUENCE [LARGE SCALE GENOMIC DNA]</scope>
    <source>
        <strain evidence="5">DSM 45899</strain>
    </source>
</reference>
<dbReference type="InterPro" id="IPR052171">
    <property type="entry name" value="NHEJ_LigD"/>
</dbReference>
<evidence type="ECO:0000313" key="4">
    <source>
        <dbReference type="EMBL" id="CUU57564.1"/>
    </source>
</evidence>
<feature type="compositionally biased region" description="Basic and acidic residues" evidence="1">
    <location>
        <begin position="18"/>
        <end position="40"/>
    </location>
</feature>
<evidence type="ECO:0000259" key="2">
    <source>
        <dbReference type="Pfam" id="PF13298"/>
    </source>
</evidence>
<dbReference type="Pfam" id="PF13298">
    <property type="entry name" value="LigD_N"/>
    <property type="match status" value="1"/>
</dbReference>
<dbReference type="NCBIfam" id="TIGR02777">
    <property type="entry name" value="LigD_PE_dom"/>
    <property type="match status" value="1"/>
</dbReference>